<reference evidence="1 2" key="1">
    <citation type="submission" date="2012-06" db="EMBL/GenBank/DDBJ databases">
        <title>Complete sequence of chromosome of Mycobacterium chubuense NBB4.</title>
        <authorList>
            <consortium name="US DOE Joint Genome Institute"/>
            <person name="Lucas S."/>
            <person name="Han J."/>
            <person name="Lapidus A."/>
            <person name="Cheng J.-F."/>
            <person name="Goodwin L."/>
            <person name="Pitluck S."/>
            <person name="Peters L."/>
            <person name="Mikhailova N."/>
            <person name="Teshima H."/>
            <person name="Detter J.C."/>
            <person name="Han C."/>
            <person name="Tapia R."/>
            <person name="Land M."/>
            <person name="Hauser L."/>
            <person name="Kyrpides N."/>
            <person name="Ivanova N."/>
            <person name="Pagani I."/>
            <person name="Mattes T."/>
            <person name="Holmes A."/>
            <person name="Rutledge P."/>
            <person name="Paulsen I."/>
            <person name="Coleman N."/>
            <person name="Woyke T."/>
        </authorList>
    </citation>
    <scope>NUCLEOTIDE SEQUENCE [LARGE SCALE GENOMIC DNA]</scope>
    <source>
        <strain evidence="1 2">NBB4</strain>
    </source>
</reference>
<keyword evidence="2" id="KW-1185">Reference proteome</keyword>
<dbReference type="EMBL" id="CP003053">
    <property type="protein sequence ID" value="AFM17433.1"/>
    <property type="molecule type" value="Genomic_DNA"/>
</dbReference>
<evidence type="ECO:0000313" key="2">
    <source>
        <dbReference type="Proteomes" id="UP000006057"/>
    </source>
</evidence>
<name>I4BJH6_MYCCN</name>
<dbReference type="STRING" id="710421.Mycch_2666"/>
<dbReference type="HOGENOM" id="CLU_2718012_0_0_11"/>
<gene>
    <name evidence="1" type="ordered locus">Mycch_2666</name>
</gene>
<sequence>MHEQTMWMTDEELRAEMEATGHPLSEYVKTLSDRGFRDFCNWMMDVADQVLDTGRYDLPSEGIPQFERHRVK</sequence>
<proteinExistence type="predicted"/>
<protein>
    <submittedName>
        <fullName evidence="1">Uncharacterized protein</fullName>
    </submittedName>
</protein>
<accession>I4BJH6</accession>
<evidence type="ECO:0000313" key="1">
    <source>
        <dbReference type="EMBL" id="AFM17433.1"/>
    </source>
</evidence>
<dbReference type="Proteomes" id="UP000006057">
    <property type="component" value="Chromosome"/>
</dbReference>
<dbReference type="AlphaFoldDB" id="I4BJH6"/>
<organism evidence="1 2">
    <name type="scientific">Mycolicibacterium chubuense (strain NBB4)</name>
    <name type="common">Mycobacterium chubuense</name>
    <dbReference type="NCBI Taxonomy" id="710421"/>
    <lineage>
        <taxon>Bacteria</taxon>
        <taxon>Bacillati</taxon>
        <taxon>Actinomycetota</taxon>
        <taxon>Actinomycetes</taxon>
        <taxon>Mycobacteriales</taxon>
        <taxon>Mycobacteriaceae</taxon>
        <taxon>Mycolicibacterium</taxon>
    </lineage>
</organism>
<dbReference type="KEGG" id="mcb:Mycch_2666"/>